<reference evidence="1 2" key="1">
    <citation type="journal article" name="Front. Microbiol.">
        <title>Sugar Metabolism of the First Thermophilic Planctomycete Thermogutta terrifontis: Comparative Genomic and Transcriptomic Approaches.</title>
        <authorList>
            <person name="Elcheninov A.G."/>
            <person name="Menzel P."/>
            <person name="Gudbergsdottir S.R."/>
            <person name="Slesarev A.I."/>
            <person name="Kadnikov V.V."/>
            <person name="Krogh A."/>
            <person name="Bonch-Osmolovskaya E.A."/>
            <person name="Peng X."/>
            <person name="Kublanov I.V."/>
        </authorList>
    </citation>
    <scope>NUCLEOTIDE SEQUENCE [LARGE SCALE GENOMIC DNA]</scope>
    <source>
        <strain evidence="1 2">R1</strain>
    </source>
</reference>
<evidence type="ECO:0000313" key="2">
    <source>
        <dbReference type="Proteomes" id="UP000215086"/>
    </source>
</evidence>
<gene>
    <name evidence="1" type="ORF">THTE_0189</name>
</gene>
<proteinExistence type="predicted"/>
<dbReference type="KEGG" id="ttf:THTE_0189"/>
<evidence type="ECO:0000313" key="1">
    <source>
        <dbReference type="EMBL" id="ASV72791.1"/>
    </source>
</evidence>
<organism evidence="1 2">
    <name type="scientific">Thermogutta terrifontis</name>
    <dbReference type="NCBI Taxonomy" id="1331910"/>
    <lineage>
        <taxon>Bacteria</taxon>
        <taxon>Pseudomonadati</taxon>
        <taxon>Planctomycetota</taxon>
        <taxon>Planctomycetia</taxon>
        <taxon>Pirellulales</taxon>
        <taxon>Thermoguttaceae</taxon>
        <taxon>Thermogutta</taxon>
    </lineage>
</organism>
<accession>A0A286RA07</accession>
<name>A0A286RA07_9BACT</name>
<sequence length="51" mass="6085">MPGVIERVTIGHRRRVYPWRGLEERLPPNWYSVYIWINGEIVKAKAFTQSN</sequence>
<dbReference type="EMBL" id="CP018477">
    <property type="protein sequence ID" value="ASV72791.1"/>
    <property type="molecule type" value="Genomic_DNA"/>
</dbReference>
<dbReference type="AlphaFoldDB" id="A0A286RA07"/>
<keyword evidence="2" id="KW-1185">Reference proteome</keyword>
<dbReference type="Proteomes" id="UP000215086">
    <property type="component" value="Chromosome"/>
</dbReference>
<protein>
    <submittedName>
        <fullName evidence="1">Uncharacterized protein</fullName>
    </submittedName>
</protein>